<feature type="transmembrane region" description="Helical" evidence="1">
    <location>
        <begin position="244"/>
        <end position="263"/>
    </location>
</feature>
<keyword evidence="1" id="KW-0812">Transmembrane</keyword>
<feature type="transmembrane region" description="Helical" evidence="1">
    <location>
        <begin position="151"/>
        <end position="171"/>
    </location>
</feature>
<feature type="transmembrane region" description="Helical" evidence="1">
    <location>
        <begin position="213"/>
        <end position="232"/>
    </location>
</feature>
<evidence type="ECO:0000256" key="1">
    <source>
        <dbReference type="SAM" id="Phobius"/>
    </source>
</evidence>
<dbReference type="Proteomes" id="UP000653797">
    <property type="component" value="Unassembled WGS sequence"/>
</dbReference>
<proteinExistence type="predicted"/>
<keyword evidence="1" id="KW-0472">Membrane</keyword>
<dbReference type="AlphaFoldDB" id="A0A927B766"/>
<feature type="transmembrane region" description="Helical" evidence="1">
    <location>
        <begin position="373"/>
        <end position="395"/>
    </location>
</feature>
<name>A0A927B766_9BACT</name>
<dbReference type="RefSeq" id="WP_191042249.1">
    <property type="nucleotide sequence ID" value="NZ_JACXAA010000013.1"/>
</dbReference>
<feature type="transmembrane region" description="Helical" evidence="1">
    <location>
        <begin position="129"/>
        <end position="145"/>
    </location>
</feature>
<feature type="transmembrane region" description="Helical" evidence="1">
    <location>
        <begin position="283"/>
        <end position="305"/>
    </location>
</feature>
<gene>
    <name evidence="2" type="ORF">IC230_27345</name>
</gene>
<organism evidence="2 3">
    <name type="scientific">Spirosoma validum</name>
    <dbReference type="NCBI Taxonomy" id="2771355"/>
    <lineage>
        <taxon>Bacteria</taxon>
        <taxon>Pseudomonadati</taxon>
        <taxon>Bacteroidota</taxon>
        <taxon>Cytophagia</taxon>
        <taxon>Cytophagales</taxon>
        <taxon>Cytophagaceae</taxon>
        <taxon>Spirosoma</taxon>
    </lineage>
</organism>
<reference evidence="2" key="1">
    <citation type="submission" date="2020-09" db="EMBL/GenBank/DDBJ databases">
        <authorList>
            <person name="Kim M.K."/>
        </authorList>
    </citation>
    <scope>NUCLEOTIDE SEQUENCE</scope>
    <source>
        <strain evidence="2">BT704</strain>
    </source>
</reference>
<feature type="transmembrane region" description="Helical" evidence="1">
    <location>
        <begin position="312"/>
        <end position="334"/>
    </location>
</feature>
<sequence>MSSPTQSITYQPEQVAPQTSWYALLLCLVPVVLVGSTVITYALNLPYWDDFQVQEHLLLLKSSTVSQKIAHFFDQHWEHRIIWTRLVFVLFAKINGTLNYYGLTLIGFIGLLVTLGILFAVFRRLRYPLLYFVPVPFLLVTLQSYESLIWAMAAVQNFWVLAFALGTFYWLAQNTSATRLLALGLAVFTTFSGGNGALVLIAGLFVLTYQRQWRFLIVWFVATVLSLAGYFYTYHRISFFPSPFRYPIIDWFKAFFVFLGAFANPSPNVGTSLLSAEATLGLTAALGVVVVGMAVLFLISVIRLFSTTRVDIATSFFLSCFLFLLATAVITVYSRVGFAGPGYLLQSRYRIYSALALSIVYLYSLHRWRTKSFLLRYVFGVLLISISHSLFANYLCLEGIVNQHRRVVAEYFNYVTNTPEKNQQDVHQLYVPTERPFFSHELTTLSSPKWWSAPTTITVDTVDEQPFMYTIAKADALNPSLSRPDDGSYIFFKSLSHTYLFAARPLRPSSIIQSGFTNYFSPIGFDAQVLKEKLAPGRYRIGILTNRNNRMYLAMTNRYVIFTSL</sequence>
<feature type="transmembrane region" description="Helical" evidence="1">
    <location>
        <begin position="21"/>
        <end position="43"/>
    </location>
</feature>
<evidence type="ECO:0000313" key="3">
    <source>
        <dbReference type="Proteomes" id="UP000653797"/>
    </source>
</evidence>
<feature type="transmembrane region" description="Helical" evidence="1">
    <location>
        <begin position="349"/>
        <end position="366"/>
    </location>
</feature>
<keyword evidence="1" id="KW-1133">Transmembrane helix</keyword>
<protein>
    <submittedName>
        <fullName evidence="2">Uncharacterized protein</fullName>
    </submittedName>
</protein>
<keyword evidence="3" id="KW-1185">Reference proteome</keyword>
<feature type="transmembrane region" description="Helical" evidence="1">
    <location>
        <begin position="183"/>
        <end position="207"/>
    </location>
</feature>
<dbReference type="EMBL" id="JACXAA010000013">
    <property type="protein sequence ID" value="MBD2756629.1"/>
    <property type="molecule type" value="Genomic_DNA"/>
</dbReference>
<comment type="caution">
    <text evidence="2">The sequence shown here is derived from an EMBL/GenBank/DDBJ whole genome shotgun (WGS) entry which is preliminary data.</text>
</comment>
<accession>A0A927B766</accession>
<evidence type="ECO:0000313" key="2">
    <source>
        <dbReference type="EMBL" id="MBD2756629.1"/>
    </source>
</evidence>
<feature type="transmembrane region" description="Helical" evidence="1">
    <location>
        <begin position="100"/>
        <end position="122"/>
    </location>
</feature>